<dbReference type="AlphaFoldDB" id="K0NL25"/>
<dbReference type="PROSITE" id="PS51898">
    <property type="entry name" value="TYR_RECOMBINASE"/>
    <property type="match status" value="1"/>
</dbReference>
<sequence length="202" mass="23318">MRQPDRRTLIGKRDYAILRLMLTYGLQVGEVCKLTYQDLETERVKGQQKLWIRDRKGKIGRRADTDIILNGKALQAFDEWMEHCNINFESATPLFVGFRYQVSQGGLVIRWDQVRENKRLTTRSIEYMIEKYVEKAGISHGDKVISAHALRHTAFTMLAKAGVKLVDLKFLAGHQDVSTTLIYLHSVQSYEDHAGMHNPLNR</sequence>
<feature type="domain" description="Tyr recombinase" evidence="4">
    <location>
        <begin position="1"/>
        <end position="198"/>
    </location>
</feature>
<dbReference type="OrthoDB" id="283809at2"/>
<dbReference type="GO" id="GO:0003677">
    <property type="term" value="F:DNA binding"/>
    <property type="evidence" value="ECO:0007669"/>
    <property type="project" value="UniProtKB-KW"/>
</dbReference>
<reference evidence="5 6" key="1">
    <citation type="journal article" date="2013" name="Environ. Microbiol.">
        <title>Complete genome, catabolic sub-proteomes and key-metabolites of Desulfobacula toluolica Tol2, a marine, aromatic compound-degrading, sulfate-reducing bacterium.</title>
        <authorList>
            <person name="Wohlbrand L."/>
            <person name="Jacob J.H."/>
            <person name="Kube M."/>
            <person name="Mussmann M."/>
            <person name="Jarling R."/>
            <person name="Beck A."/>
            <person name="Amann R."/>
            <person name="Wilkes H."/>
            <person name="Reinhardt R."/>
            <person name="Rabus R."/>
        </authorList>
    </citation>
    <scope>NUCLEOTIDE SEQUENCE [LARGE SCALE GENOMIC DNA]</scope>
    <source>
        <strain evidence="6">DSM 7467 / Tol2</strain>
    </source>
</reference>
<dbReference type="PANTHER" id="PTHR30349">
    <property type="entry name" value="PHAGE INTEGRASE-RELATED"/>
    <property type="match status" value="1"/>
</dbReference>
<keyword evidence="3" id="KW-0233">DNA recombination</keyword>
<dbReference type="Proteomes" id="UP000007347">
    <property type="component" value="Chromosome"/>
</dbReference>
<accession>K0NL25</accession>
<dbReference type="EMBL" id="FO203503">
    <property type="protein sequence ID" value="CCK79427.1"/>
    <property type="molecule type" value="Genomic_DNA"/>
</dbReference>
<evidence type="ECO:0000256" key="2">
    <source>
        <dbReference type="ARBA" id="ARBA00023125"/>
    </source>
</evidence>
<keyword evidence="2" id="KW-0238">DNA-binding</keyword>
<dbReference type="InterPro" id="IPR013762">
    <property type="entry name" value="Integrase-like_cat_sf"/>
</dbReference>
<evidence type="ECO:0000259" key="4">
    <source>
        <dbReference type="PROSITE" id="PS51898"/>
    </source>
</evidence>
<dbReference type="SUPFAM" id="SSF56349">
    <property type="entry name" value="DNA breaking-rejoining enzymes"/>
    <property type="match status" value="1"/>
</dbReference>
<dbReference type="HOGENOM" id="CLU_1352834_0_0_7"/>
<protein>
    <submittedName>
        <fullName evidence="5">Putative integrase</fullName>
    </submittedName>
</protein>
<evidence type="ECO:0000313" key="6">
    <source>
        <dbReference type="Proteomes" id="UP000007347"/>
    </source>
</evidence>
<organism evidence="5 6">
    <name type="scientific">Desulfobacula toluolica (strain DSM 7467 / Tol2)</name>
    <dbReference type="NCBI Taxonomy" id="651182"/>
    <lineage>
        <taxon>Bacteria</taxon>
        <taxon>Pseudomonadati</taxon>
        <taxon>Thermodesulfobacteriota</taxon>
        <taxon>Desulfobacteria</taxon>
        <taxon>Desulfobacterales</taxon>
        <taxon>Desulfobacteraceae</taxon>
        <taxon>Desulfobacula</taxon>
    </lineage>
</organism>
<dbReference type="GO" id="GO:0015074">
    <property type="term" value="P:DNA integration"/>
    <property type="evidence" value="ECO:0007669"/>
    <property type="project" value="InterPro"/>
</dbReference>
<dbReference type="InterPro" id="IPR002104">
    <property type="entry name" value="Integrase_catalytic"/>
</dbReference>
<dbReference type="InterPro" id="IPR011010">
    <property type="entry name" value="DNA_brk_join_enz"/>
</dbReference>
<dbReference type="KEGG" id="dto:TOL2_C12640"/>
<dbReference type="InterPro" id="IPR050090">
    <property type="entry name" value="Tyrosine_recombinase_XerCD"/>
</dbReference>
<comment type="similarity">
    <text evidence="1">Belongs to the 'phage' integrase family.</text>
</comment>
<dbReference type="GO" id="GO:0006310">
    <property type="term" value="P:DNA recombination"/>
    <property type="evidence" value="ECO:0007669"/>
    <property type="project" value="UniProtKB-KW"/>
</dbReference>
<evidence type="ECO:0000313" key="5">
    <source>
        <dbReference type="EMBL" id="CCK79427.1"/>
    </source>
</evidence>
<keyword evidence="6" id="KW-1185">Reference proteome</keyword>
<proteinExistence type="inferred from homology"/>
<dbReference type="STRING" id="651182.TOL2_C12640"/>
<evidence type="ECO:0000256" key="3">
    <source>
        <dbReference type="ARBA" id="ARBA00023172"/>
    </source>
</evidence>
<dbReference type="PANTHER" id="PTHR30349:SF41">
    <property type="entry name" value="INTEGRASE_RECOMBINASE PROTEIN MJ0367-RELATED"/>
    <property type="match status" value="1"/>
</dbReference>
<gene>
    <name evidence="5" type="ordered locus">TOL2_C12640</name>
</gene>
<dbReference type="Gene3D" id="1.10.443.10">
    <property type="entry name" value="Intergrase catalytic core"/>
    <property type="match status" value="1"/>
</dbReference>
<name>K0NL25_DESTT</name>
<dbReference type="Pfam" id="PF00589">
    <property type="entry name" value="Phage_integrase"/>
    <property type="match status" value="1"/>
</dbReference>
<evidence type="ECO:0000256" key="1">
    <source>
        <dbReference type="ARBA" id="ARBA00008857"/>
    </source>
</evidence>